<feature type="chain" id="PRO_5047354605" evidence="8">
    <location>
        <begin position="24"/>
        <end position="259"/>
    </location>
</feature>
<evidence type="ECO:0000256" key="2">
    <source>
        <dbReference type="ARBA" id="ARBA00008326"/>
    </source>
</evidence>
<dbReference type="PANTHER" id="PTHR15258:SF2">
    <property type="entry name" value="FIBROBLAST GROWTH FACTOR-BINDING PROTEIN 1"/>
    <property type="match status" value="1"/>
</dbReference>
<evidence type="ECO:0000256" key="4">
    <source>
        <dbReference type="ARBA" id="ARBA00022729"/>
    </source>
</evidence>
<comment type="similarity">
    <text evidence="2">Belongs to the fibroblast growth factor-binding protein family.</text>
</comment>
<keyword evidence="3" id="KW-0964">Secreted</keyword>
<evidence type="ECO:0000256" key="7">
    <source>
        <dbReference type="SAM" id="MobiDB-lite"/>
    </source>
</evidence>
<dbReference type="PANTHER" id="PTHR15258">
    <property type="entry name" value="FGF BINDING PROTEIN-RELATED"/>
    <property type="match status" value="1"/>
</dbReference>
<keyword evidence="9" id="KW-1185">Reference proteome</keyword>
<feature type="compositionally biased region" description="Polar residues" evidence="7">
    <location>
        <begin position="168"/>
        <end position="190"/>
    </location>
</feature>
<keyword evidence="6" id="KW-0340">Growth factor binding</keyword>
<evidence type="ECO:0000256" key="1">
    <source>
        <dbReference type="ARBA" id="ARBA00004613"/>
    </source>
</evidence>
<dbReference type="InterPro" id="IPR010510">
    <property type="entry name" value="FGF1-bd"/>
</dbReference>
<name>A0ABM1CXT9_CERSS</name>
<dbReference type="GeneID" id="101389990"/>
<keyword evidence="4 8" id="KW-0732">Signal</keyword>
<evidence type="ECO:0000313" key="9">
    <source>
        <dbReference type="Proteomes" id="UP000694910"/>
    </source>
</evidence>
<evidence type="ECO:0000256" key="8">
    <source>
        <dbReference type="SAM" id="SignalP"/>
    </source>
</evidence>
<evidence type="ECO:0000256" key="3">
    <source>
        <dbReference type="ARBA" id="ARBA00022525"/>
    </source>
</evidence>
<feature type="signal peptide" evidence="8">
    <location>
        <begin position="1"/>
        <end position="23"/>
    </location>
</feature>
<organism evidence="9 10">
    <name type="scientific">Ceratotherium simum simum</name>
    <name type="common">Southern white rhinoceros</name>
    <dbReference type="NCBI Taxonomy" id="73337"/>
    <lineage>
        <taxon>Eukaryota</taxon>
        <taxon>Metazoa</taxon>
        <taxon>Chordata</taxon>
        <taxon>Craniata</taxon>
        <taxon>Vertebrata</taxon>
        <taxon>Euteleostomi</taxon>
        <taxon>Mammalia</taxon>
        <taxon>Eutheria</taxon>
        <taxon>Laurasiatheria</taxon>
        <taxon>Perissodactyla</taxon>
        <taxon>Rhinocerotidae</taxon>
        <taxon>Ceratotherium</taxon>
    </lineage>
</organism>
<proteinExistence type="inferred from homology"/>
<comment type="subcellular location">
    <subcellularLocation>
        <location evidence="1">Secreted</location>
    </subcellularLocation>
</comment>
<accession>A0ABM1CXT9</accession>
<keyword evidence="5" id="KW-1015">Disulfide bond</keyword>
<evidence type="ECO:0000313" key="10">
    <source>
        <dbReference type="RefSeq" id="XP_014644370.1"/>
    </source>
</evidence>
<evidence type="ECO:0000256" key="6">
    <source>
        <dbReference type="ARBA" id="ARBA00023183"/>
    </source>
</evidence>
<reference evidence="10" key="1">
    <citation type="submission" date="2025-08" db="UniProtKB">
        <authorList>
            <consortium name="RefSeq"/>
        </authorList>
    </citation>
    <scope>IDENTIFICATION</scope>
</reference>
<sequence>MRFHSLILLPFLLLAAQVLLLEGKKEAKNQHVSKATTDKLHTLGKPQIEQRSQQTKRLTKGKFVTKDHADCSWVVTELGEGIALKVECTRQDNKFSCVFTGNPSSCLESNNKNVYWKQIGRSLRSQKAICGDSKSVLKTKVCRKKFPESNLKLVSSTLIGSKKPSQEYMESSPSKQSKVTEASLTEPNKVNQVSSREQIKVKENILTSLRETLPTTTKNTECVDDPELVNQRKSALDYCGESWSSFCMFFLSMIQSNTC</sequence>
<feature type="region of interest" description="Disordered" evidence="7">
    <location>
        <begin position="164"/>
        <end position="190"/>
    </location>
</feature>
<dbReference type="Pfam" id="PF06473">
    <property type="entry name" value="FGF-BP1"/>
    <property type="match status" value="1"/>
</dbReference>
<dbReference type="RefSeq" id="XP_014644370.1">
    <property type="nucleotide sequence ID" value="XM_014788884.1"/>
</dbReference>
<dbReference type="Proteomes" id="UP000694910">
    <property type="component" value="Unplaced"/>
</dbReference>
<gene>
    <name evidence="10" type="primary">LOC101389990</name>
</gene>
<evidence type="ECO:0000256" key="5">
    <source>
        <dbReference type="ARBA" id="ARBA00023157"/>
    </source>
</evidence>
<protein>
    <submittedName>
        <fullName evidence="10">Fibroblast growth factor-binding protein 1</fullName>
    </submittedName>
</protein>